<organism evidence="3 4">
    <name type="scientific">Mediterraneibacter hominis</name>
    <dbReference type="NCBI Taxonomy" id="2763054"/>
    <lineage>
        <taxon>Bacteria</taxon>
        <taxon>Bacillati</taxon>
        <taxon>Bacillota</taxon>
        <taxon>Clostridia</taxon>
        <taxon>Lachnospirales</taxon>
        <taxon>Lachnospiraceae</taxon>
        <taxon>Mediterraneibacter</taxon>
    </lineage>
</organism>
<reference evidence="3" key="1">
    <citation type="submission" date="2020-08" db="EMBL/GenBank/DDBJ databases">
        <title>Genome public.</title>
        <authorList>
            <person name="Liu C."/>
            <person name="Sun Q."/>
        </authorList>
    </citation>
    <scope>NUCLEOTIDE SEQUENCE</scope>
    <source>
        <strain evidence="3">NSJ-55</strain>
    </source>
</reference>
<feature type="transmembrane region" description="Helical" evidence="1">
    <location>
        <begin position="172"/>
        <end position="194"/>
    </location>
</feature>
<evidence type="ECO:0000256" key="1">
    <source>
        <dbReference type="SAM" id="Phobius"/>
    </source>
</evidence>
<comment type="caution">
    <text evidence="3">The sequence shown here is derived from an EMBL/GenBank/DDBJ whole genome shotgun (WGS) entry which is preliminary data.</text>
</comment>
<feature type="transmembrane region" description="Helical" evidence="1">
    <location>
        <begin position="98"/>
        <end position="122"/>
    </location>
</feature>
<evidence type="ECO:0000313" key="3">
    <source>
        <dbReference type="EMBL" id="MBC5689672.1"/>
    </source>
</evidence>
<keyword evidence="3" id="KW-0378">Hydrolase</keyword>
<keyword evidence="1" id="KW-0472">Membrane</keyword>
<accession>A0A923RSU9</accession>
<keyword evidence="1" id="KW-1133">Transmembrane helix</keyword>
<dbReference type="GO" id="GO:0004175">
    <property type="term" value="F:endopeptidase activity"/>
    <property type="evidence" value="ECO:0007669"/>
    <property type="project" value="UniProtKB-ARBA"/>
</dbReference>
<dbReference type="EMBL" id="JACOPF010000002">
    <property type="protein sequence ID" value="MBC5689672.1"/>
    <property type="molecule type" value="Genomic_DNA"/>
</dbReference>
<name>A0A923RSU9_9FIRM</name>
<feature type="transmembrane region" description="Helical" evidence="1">
    <location>
        <begin position="142"/>
        <end position="160"/>
    </location>
</feature>
<dbReference type="InterPro" id="IPR003675">
    <property type="entry name" value="Rce1/LyrA-like_dom"/>
</dbReference>
<dbReference type="PANTHER" id="PTHR36435">
    <property type="entry name" value="SLR1288 PROTEIN"/>
    <property type="match status" value="1"/>
</dbReference>
<dbReference type="Pfam" id="PF02517">
    <property type="entry name" value="Rce1-like"/>
    <property type="match status" value="1"/>
</dbReference>
<keyword evidence="3" id="KW-0645">Protease</keyword>
<keyword evidence="1" id="KW-0812">Transmembrane</keyword>
<keyword evidence="4" id="KW-1185">Reference proteome</keyword>
<dbReference type="GO" id="GO:0008237">
    <property type="term" value="F:metallopeptidase activity"/>
    <property type="evidence" value="ECO:0007669"/>
    <property type="project" value="UniProtKB-KW"/>
</dbReference>
<protein>
    <submittedName>
        <fullName evidence="3">CPBP family intramembrane metalloprotease</fullName>
    </submittedName>
</protein>
<sequence>MKKKINYLFAALVFIAVMCLMNGLGYFWSFLAMIEGMLLRGEQGVDIVYTFLMDHMNFYSVMIYLPVAFLFGVWFYLTVLLKEGTGVYLRKSTKRVSLVCFGWTLLLTLAMQHATSLIFLLFQLISPEALSDYNDLVEGSSMMQYSLLWVFSTLILPPLAEEIIFRGLIMKYLQRAGAAFVVANLIQAVLFGIFHQNLVQGVYAAVLGFILGYLAWRYDSLLVPMFMHFLYNLTGTVLVDFENAFLPDWAFVILIFFSVPVLAVSLLMIHFGIGDKKKKERVR</sequence>
<dbReference type="InterPro" id="IPR052710">
    <property type="entry name" value="CAAX_protease"/>
</dbReference>
<dbReference type="RefSeq" id="WP_186876330.1">
    <property type="nucleotide sequence ID" value="NZ_JACOPF010000002.1"/>
</dbReference>
<dbReference type="AlphaFoldDB" id="A0A923RSU9"/>
<feature type="transmembrane region" description="Helical" evidence="1">
    <location>
        <begin position="7"/>
        <end position="28"/>
    </location>
</feature>
<evidence type="ECO:0000259" key="2">
    <source>
        <dbReference type="Pfam" id="PF02517"/>
    </source>
</evidence>
<feature type="transmembrane region" description="Helical" evidence="1">
    <location>
        <begin position="58"/>
        <end position="77"/>
    </location>
</feature>
<dbReference type="PANTHER" id="PTHR36435:SF1">
    <property type="entry name" value="CAAX AMINO TERMINAL PROTEASE FAMILY PROTEIN"/>
    <property type="match status" value="1"/>
</dbReference>
<feature type="transmembrane region" description="Helical" evidence="1">
    <location>
        <begin position="251"/>
        <end position="273"/>
    </location>
</feature>
<gene>
    <name evidence="3" type="ORF">H8S37_12150</name>
</gene>
<feature type="domain" description="CAAX prenyl protease 2/Lysostaphin resistance protein A-like" evidence="2">
    <location>
        <begin position="146"/>
        <end position="233"/>
    </location>
</feature>
<dbReference type="GO" id="GO:0080120">
    <property type="term" value="P:CAAX-box protein maturation"/>
    <property type="evidence" value="ECO:0007669"/>
    <property type="project" value="UniProtKB-ARBA"/>
</dbReference>
<dbReference type="Proteomes" id="UP000652477">
    <property type="component" value="Unassembled WGS sequence"/>
</dbReference>
<feature type="transmembrane region" description="Helical" evidence="1">
    <location>
        <begin position="221"/>
        <end position="239"/>
    </location>
</feature>
<evidence type="ECO:0000313" key="4">
    <source>
        <dbReference type="Proteomes" id="UP000652477"/>
    </source>
</evidence>
<feature type="transmembrane region" description="Helical" evidence="1">
    <location>
        <begin position="200"/>
        <end position="216"/>
    </location>
</feature>
<proteinExistence type="predicted"/>
<keyword evidence="3" id="KW-0482">Metalloprotease</keyword>